<keyword evidence="9 11" id="KW-0472">Membrane</keyword>
<keyword evidence="3" id="KW-0813">Transport</keyword>
<evidence type="ECO:0000259" key="13">
    <source>
        <dbReference type="PROSITE" id="PS50929"/>
    </source>
</evidence>
<accession>Q23TU4</accession>
<keyword evidence="15" id="KW-1185">Reference proteome</keyword>
<dbReference type="PROSITE" id="PS00211">
    <property type="entry name" value="ABC_TRANSPORTER_1"/>
    <property type="match status" value="1"/>
</dbReference>
<evidence type="ECO:0000256" key="1">
    <source>
        <dbReference type="ARBA" id="ARBA00004141"/>
    </source>
</evidence>
<dbReference type="InterPro" id="IPR011527">
    <property type="entry name" value="ABC1_TM_dom"/>
</dbReference>
<feature type="transmembrane region" description="Helical" evidence="11">
    <location>
        <begin position="788"/>
        <end position="811"/>
    </location>
</feature>
<feature type="transmembrane region" description="Helical" evidence="11">
    <location>
        <begin position="748"/>
        <end position="768"/>
    </location>
</feature>
<comment type="similarity">
    <text evidence="2">Belongs to the ABC transporter superfamily. ABCC family. Conjugate transporter (TC 3.A.1.208) subfamily.</text>
</comment>
<dbReference type="InterPro" id="IPR027417">
    <property type="entry name" value="P-loop_NTPase"/>
</dbReference>
<evidence type="ECO:0000256" key="6">
    <source>
        <dbReference type="ARBA" id="ARBA00022741"/>
    </source>
</evidence>
<evidence type="ECO:0000259" key="12">
    <source>
        <dbReference type="PROSITE" id="PS50893"/>
    </source>
</evidence>
<dbReference type="GO" id="GO:0016887">
    <property type="term" value="F:ATP hydrolysis activity"/>
    <property type="evidence" value="ECO:0007669"/>
    <property type="project" value="InterPro"/>
</dbReference>
<feature type="transmembrane region" description="Helical" evidence="11">
    <location>
        <begin position="115"/>
        <end position="136"/>
    </location>
</feature>
<dbReference type="STRING" id="312017.Q23TU4"/>
<dbReference type="SUPFAM" id="SSF90123">
    <property type="entry name" value="ABC transporter transmembrane region"/>
    <property type="match status" value="2"/>
</dbReference>
<dbReference type="InterPro" id="IPR036640">
    <property type="entry name" value="ABC1_TM_sf"/>
</dbReference>
<evidence type="ECO:0000256" key="5">
    <source>
        <dbReference type="ARBA" id="ARBA00022737"/>
    </source>
</evidence>
<feature type="transmembrane region" description="Helical" evidence="11">
    <location>
        <begin position="976"/>
        <end position="994"/>
    </location>
</feature>
<comment type="subcellular location">
    <subcellularLocation>
        <location evidence="1">Membrane</location>
        <topology evidence="1">Multi-pass membrane protein</topology>
    </subcellularLocation>
</comment>
<feature type="domain" description="ABC transmembrane type-1" evidence="13">
    <location>
        <begin position="748"/>
        <end position="1029"/>
    </location>
</feature>
<evidence type="ECO:0000256" key="11">
    <source>
        <dbReference type="SAM" id="Phobius"/>
    </source>
</evidence>
<keyword evidence="5" id="KW-0677">Repeat</keyword>
<evidence type="ECO:0000256" key="4">
    <source>
        <dbReference type="ARBA" id="ARBA00022692"/>
    </source>
</evidence>
<dbReference type="InterPro" id="IPR003439">
    <property type="entry name" value="ABC_transporter-like_ATP-bd"/>
</dbReference>
<dbReference type="PROSITE" id="PS50929">
    <property type="entry name" value="ABC_TM1F"/>
    <property type="match status" value="2"/>
</dbReference>
<dbReference type="SMART" id="SM00382">
    <property type="entry name" value="AAA"/>
    <property type="match status" value="2"/>
</dbReference>
<feature type="transmembrane region" description="Helical" evidence="11">
    <location>
        <begin position="253"/>
        <end position="278"/>
    </location>
</feature>
<feature type="domain" description="ABC transmembrane type-1" evidence="13">
    <location>
        <begin position="112"/>
        <end position="390"/>
    </location>
</feature>
<dbReference type="SUPFAM" id="SSF52540">
    <property type="entry name" value="P-loop containing nucleoside triphosphate hydrolases"/>
    <property type="match status" value="2"/>
</dbReference>
<dbReference type="HOGENOM" id="CLU_000604_27_1_1"/>
<evidence type="ECO:0000313" key="14">
    <source>
        <dbReference type="EMBL" id="EAR99951.2"/>
    </source>
</evidence>
<name>Q23TU4_TETTS</name>
<dbReference type="GO" id="GO:0005524">
    <property type="term" value="F:ATP binding"/>
    <property type="evidence" value="ECO:0007669"/>
    <property type="project" value="UniProtKB-KW"/>
</dbReference>
<evidence type="ECO:0000256" key="8">
    <source>
        <dbReference type="ARBA" id="ARBA00022989"/>
    </source>
</evidence>
<keyword evidence="8 11" id="KW-1133">Transmembrane helix</keyword>
<feature type="transmembrane region" description="Helical" evidence="11">
    <location>
        <begin position="334"/>
        <end position="360"/>
    </location>
</feature>
<dbReference type="OrthoDB" id="298706at2759"/>
<dbReference type="RefSeq" id="XP_001020196.2">
    <property type="nucleotide sequence ID" value="XM_001020196.2"/>
</dbReference>
<dbReference type="Gene3D" id="3.40.50.300">
    <property type="entry name" value="P-loop containing nucleotide triphosphate hydrolases"/>
    <property type="match status" value="2"/>
</dbReference>
<dbReference type="Pfam" id="PF00005">
    <property type="entry name" value="ABC_tran"/>
    <property type="match status" value="2"/>
</dbReference>
<dbReference type="PROSITE" id="PS50893">
    <property type="entry name" value="ABC_TRANSPORTER_2"/>
    <property type="match status" value="2"/>
</dbReference>
<dbReference type="GO" id="GO:0016020">
    <property type="term" value="C:membrane"/>
    <property type="evidence" value="ECO:0007669"/>
    <property type="project" value="UniProtKB-SubCell"/>
</dbReference>
<feature type="transmembrane region" description="Helical" evidence="11">
    <location>
        <begin position="148"/>
        <end position="168"/>
    </location>
</feature>
<dbReference type="KEGG" id="tet:TTHERM_00912270"/>
<evidence type="ECO:0000256" key="9">
    <source>
        <dbReference type="ARBA" id="ARBA00023136"/>
    </source>
</evidence>
<sequence>MSNRINDIENQFKEINEKLISQKDENPKEMLNSPLENINIFSRVFFLWVNRLLIKSHKKALNQDDIYQLQTKDKSQYNFEKFDKAYEDILKDEKIKNKMRATFFRIYKKEIAICIILYFINQSSYILLNLVFQKLLESFISPQRGESFLLILYPVLYFIGVSVLQSISKSNFNFYYSLLSVRITGAISMKIFQKTYCFPMQRNQFYKIGDILNMVQVDILQIVQYIQSLFQFALVFPFIGFSIYLCYDQIKEFIVVLVMSLCCFVTFVLCLILGKFYGSVQKKFMHLKDLRMRSLEEMMRGIKTIKYNSLETFFDQRIQQKREKELKQIRIQNFLVSINSFTSNISSVITILLITFLFGINSLGQLIMINNTYQILLAYLVFVPSQIQGIVVGFNSMKRVDNYLSESFVYQYQISDSDNNENISSDDFSIEINNGQFTWKNQIDVDKIQSSVKLSKRERLSLSSVEENTFQIRNLNLKIKKGVFFVFYGDLGSGKSSVLQAMLGEMEVYGGQESFQKMVKINGSISLCTQEPWVIQDTVKENILFGQQYDQSRYEQVLKVSCLDEDISYFVDGDSTNIGEKGETLSGGQRKRVNLARSIYREADIYILDDPLCALDIGVASFISKECIRGILKDKTRLVFTNNLVGMEQADRIFLVKEGEITQEGTYNQIRKIIAQEQNKIYDGEEEKKEIEQERRQSVNILQSSKKLKNFQIQSQNHTKKLIQTEDISQGYFKLEVFVEFIKNLGGFFFIFGILILIAGYILISYYSQIIVQEVKSDSTQEQQFKIMMLYCLYNAVKITSIFIYEIFIVFRMVSLSRYLHNSIVFSLLRASFTKFYNLITTGRLMNRLSKDIYEIDMLISKDIQTFISLVGTIVVCTITTMTLCNIKTISICIVYLFISALLTYYFVTAKRQVTRIEATSKSPILQYFSEIIRGIFYLRNCVKYANIKDNYKDYVDVDLRNQVALNGIQNWYEQITAVLCVIPLLSASFLVYFDMNMDANSCFIVVSQISTLCSTFIQFSNFYISYETHLVNFERCFRLKQNVLLENYETEEENHDKKNIQLNNSSIYQLNDDIEQASYASRQQLNYQQSIVFENASFQYRENLPNCLVNIDLTFQGSQKIGVVGRTGAGKTSITLALTKIIDLVQGNLLINGKPIQNYSLKELRDTISVVSQEPYIFEGSLKQNLDPYGTYSIEEINRVYESCGFSNCYSFQKGLDTQITLLGDNLSEGEKQLISIGRIILKKSKIIIVDEPTSHIDLHMEDHITKILNEYFKECMMITIAHKIKTIMDCDKILVLDHGKVQEFNNPQILLQDKHSLFSGIVNMINEKSIN</sequence>
<evidence type="ECO:0000256" key="2">
    <source>
        <dbReference type="ARBA" id="ARBA00009726"/>
    </source>
</evidence>
<keyword evidence="10" id="KW-0325">Glycoprotein</keyword>
<dbReference type="Proteomes" id="UP000009168">
    <property type="component" value="Unassembled WGS sequence"/>
</dbReference>
<organism evidence="14 15">
    <name type="scientific">Tetrahymena thermophila (strain SB210)</name>
    <dbReference type="NCBI Taxonomy" id="312017"/>
    <lineage>
        <taxon>Eukaryota</taxon>
        <taxon>Sar</taxon>
        <taxon>Alveolata</taxon>
        <taxon>Ciliophora</taxon>
        <taxon>Intramacronucleata</taxon>
        <taxon>Oligohymenophorea</taxon>
        <taxon>Hymenostomatida</taxon>
        <taxon>Tetrahymenina</taxon>
        <taxon>Tetrahymenidae</taxon>
        <taxon>Tetrahymena</taxon>
    </lineage>
</organism>
<feature type="transmembrane region" description="Helical" evidence="11">
    <location>
        <begin position="229"/>
        <end position="247"/>
    </location>
</feature>
<dbReference type="FunFam" id="3.40.50.300:FF:001172">
    <property type="entry name" value="Cystic fibrosis transmembrane conductance regulator"/>
    <property type="match status" value="1"/>
</dbReference>
<protein>
    <submittedName>
        <fullName evidence="14">ABC transporter family protein</fullName>
    </submittedName>
</protein>
<proteinExistence type="inferred from homology"/>
<keyword evidence="6" id="KW-0547">Nucleotide-binding</keyword>
<dbReference type="InterPro" id="IPR003593">
    <property type="entry name" value="AAA+_ATPase"/>
</dbReference>
<evidence type="ECO:0000313" key="15">
    <source>
        <dbReference type="Proteomes" id="UP000009168"/>
    </source>
</evidence>
<dbReference type="Pfam" id="PF00664">
    <property type="entry name" value="ABC_membrane"/>
    <property type="match status" value="2"/>
</dbReference>
<dbReference type="InterPro" id="IPR017871">
    <property type="entry name" value="ABC_transporter-like_CS"/>
</dbReference>
<feature type="domain" description="ABC transporter" evidence="12">
    <location>
        <begin position="452"/>
        <end position="683"/>
    </location>
</feature>
<dbReference type="GO" id="GO:0140359">
    <property type="term" value="F:ABC-type transporter activity"/>
    <property type="evidence" value="ECO:0007669"/>
    <property type="project" value="InterPro"/>
</dbReference>
<dbReference type="GeneID" id="7834060"/>
<dbReference type="InterPro" id="IPR050173">
    <property type="entry name" value="ABC_transporter_C-like"/>
</dbReference>
<keyword evidence="7" id="KW-0067">ATP-binding</keyword>
<feature type="transmembrane region" description="Helical" evidence="11">
    <location>
        <begin position="889"/>
        <end position="908"/>
    </location>
</feature>
<dbReference type="CDD" id="cd03250">
    <property type="entry name" value="ABCC_MRP_domain1"/>
    <property type="match status" value="1"/>
</dbReference>
<feature type="transmembrane region" description="Helical" evidence="11">
    <location>
        <begin position="864"/>
        <end position="883"/>
    </location>
</feature>
<gene>
    <name evidence="14" type="ORF">TTHERM_00912270</name>
</gene>
<evidence type="ECO:0000256" key="7">
    <source>
        <dbReference type="ARBA" id="ARBA00022840"/>
    </source>
</evidence>
<dbReference type="eggNOG" id="KOG0054">
    <property type="taxonomic scope" value="Eukaryota"/>
</dbReference>
<feature type="domain" description="ABC transporter" evidence="12">
    <location>
        <begin position="1092"/>
        <end position="1325"/>
    </location>
</feature>
<dbReference type="EMBL" id="GG662633">
    <property type="protein sequence ID" value="EAR99951.2"/>
    <property type="molecule type" value="Genomic_DNA"/>
</dbReference>
<evidence type="ECO:0000256" key="3">
    <source>
        <dbReference type="ARBA" id="ARBA00022448"/>
    </source>
</evidence>
<dbReference type="PANTHER" id="PTHR24223:SF456">
    <property type="entry name" value="MULTIDRUG RESISTANCE-ASSOCIATED PROTEIN LETHAL(2)03659"/>
    <property type="match status" value="1"/>
</dbReference>
<dbReference type="InParanoid" id="Q23TU4"/>
<dbReference type="Gene3D" id="1.20.1560.10">
    <property type="entry name" value="ABC transporter type 1, transmembrane domain"/>
    <property type="match status" value="2"/>
</dbReference>
<reference evidence="15" key="1">
    <citation type="journal article" date="2006" name="PLoS Biol.">
        <title>Macronuclear genome sequence of the ciliate Tetrahymena thermophila, a model eukaryote.</title>
        <authorList>
            <person name="Eisen J.A."/>
            <person name="Coyne R.S."/>
            <person name="Wu M."/>
            <person name="Wu D."/>
            <person name="Thiagarajan M."/>
            <person name="Wortman J.R."/>
            <person name="Badger J.H."/>
            <person name="Ren Q."/>
            <person name="Amedeo P."/>
            <person name="Jones K.M."/>
            <person name="Tallon L.J."/>
            <person name="Delcher A.L."/>
            <person name="Salzberg S.L."/>
            <person name="Silva J.C."/>
            <person name="Haas B.J."/>
            <person name="Majoros W.H."/>
            <person name="Farzad M."/>
            <person name="Carlton J.M."/>
            <person name="Smith R.K. Jr."/>
            <person name="Garg J."/>
            <person name="Pearlman R.E."/>
            <person name="Karrer K.M."/>
            <person name="Sun L."/>
            <person name="Manning G."/>
            <person name="Elde N.C."/>
            <person name="Turkewitz A.P."/>
            <person name="Asai D.J."/>
            <person name="Wilkes D.E."/>
            <person name="Wang Y."/>
            <person name="Cai H."/>
            <person name="Collins K."/>
            <person name="Stewart B.A."/>
            <person name="Lee S.R."/>
            <person name="Wilamowska K."/>
            <person name="Weinberg Z."/>
            <person name="Ruzzo W.L."/>
            <person name="Wloga D."/>
            <person name="Gaertig J."/>
            <person name="Frankel J."/>
            <person name="Tsao C.-C."/>
            <person name="Gorovsky M.A."/>
            <person name="Keeling P.J."/>
            <person name="Waller R.F."/>
            <person name="Patron N.J."/>
            <person name="Cherry J.M."/>
            <person name="Stover N.A."/>
            <person name="Krieger C.J."/>
            <person name="del Toro C."/>
            <person name="Ryder H.F."/>
            <person name="Williamson S.C."/>
            <person name="Barbeau R.A."/>
            <person name="Hamilton E.P."/>
            <person name="Orias E."/>
        </authorList>
    </citation>
    <scope>NUCLEOTIDE SEQUENCE [LARGE SCALE GENOMIC DNA]</scope>
    <source>
        <strain evidence="15">SB210</strain>
    </source>
</reference>
<evidence type="ECO:0000256" key="10">
    <source>
        <dbReference type="ARBA" id="ARBA00023180"/>
    </source>
</evidence>
<dbReference type="FunFam" id="3.40.50.300:FF:000997">
    <property type="entry name" value="Multidrug resistance-associated protein 1"/>
    <property type="match status" value="1"/>
</dbReference>
<dbReference type="PANTHER" id="PTHR24223">
    <property type="entry name" value="ATP-BINDING CASSETTE SUB-FAMILY C"/>
    <property type="match status" value="1"/>
</dbReference>
<keyword evidence="4 11" id="KW-0812">Transmembrane</keyword>
<feature type="transmembrane region" description="Helical" evidence="11">
    <location>
        <begin position="372"/>
        <end position="394"/>
    </location>
</feature>